<proteinExistence type="predicted"/>
<dbReference type="EMBL" id="JXAK01000036">
    <property type="protein sequence ID" value="KIL39519.1"/>
    <property type="molecule type" value="Genomic_DNA"/>
</dbReference>
<dbReference type="InterPro" id="IPR023203">
    <property type="entry name" value="TTHA0068_sf"/>
</dbReference>
<feature type="compositionally biased region" description="Basic and acidic residues" evidence="1">
    <location>
        <begin position="157"/>
        <end position="194"/>
    </location>
</feature>
<keyword evidence="3" id="KW-1185">Reference proteome</keyword>
<name>A0ABR5AER2_9BACL</name>
<reference evidence="2 3" key="1">
    <citation type="submission" date="2014-12" db="EMBL/GenBank/DDBJ databases">
        <title>Draft genome sequence of Paenibacillus kamchatkensis strain B-2647.</title>
        <authorList>
            <person name="Karlyshev A.V."/>
            <person name="Kudryashova E.B."/>
        </authorList>
    </citation>
    <scope>NUCLEOTIDE SEQUENCE [LARGE SCALE GENOMIC DNA]</scope>
    <source>
        <strain evidence="2 3">VKM B-2647</strain>
    </source>
</reference>
<organism evidence="2 3">
    <name type="scientific">Gordoniibacillus kamchatkensis</name>
    <dbReference type="NCBI Taxonomy" id="1590651"/>
    <lineage>
        <taxon>Bacteria</taxon>
        <taxon>Bacillati</taxon>
        <taxon>Bacillota</taxon>
        <taxon>Bacilli</taxon>
        <taxon>Bacillales</taxon>
        <taxon>Paenibacillaceae</taxon>
        <taxon>Gordoniibacillus</taxon>
    </lineage>
</organism>
<protein>
    <recommendedName>
        <fullName evidence="4">DUF309 domain-containing protein</fullName>
    </recommendedName>
</protein>
<gene>
    <name evidence="2" type="ORF">SD70_19600</name>
</gene>
<feature type="region of interest" description="Disordered" evidence="1">
    <location>
        <begin position="146"/>
        <end position="194"/>
    </location>
</feature>
<dbReference type="SUPFAM" id="SSF140663">
    <property type="entry name" value="TTHA0068-like"/>
    <property type="match status" value="1"/>
</dbReference>
<evidence type="ECO:0000256" key="1">
    <source>
        <dbReference type="SAM" id="MobiDB-lite"/>
    </source>
</evidence>
<dbReference type="Pfam" id="PF03745">
    <property type="entry name" value="DUF309"/>
    <property type="match status" value="1"/>
</dbReference>
<dbReference type="PANTHER" id="PTHR34796:SF1">
    <property type="entry name" value="EXPRESSED PROTEIN"/>
    <property type="match status" value="1"/>
</dbReference>
<accession>A0ABR5AER2</accession>
<dbReference type="Gene3D" id="1.10.3450.10">
    <property type="entry name" value="TTHA0068-like"/>
    <property type="match status" value="1"/>
</dbReference>
<sequence>MRTLWMEAIDMRQTPAAIIEYLIHYHGSRDWFECHEILEEYWKRHPDAANADTLVGLIQLAVGLYHERRGNLAGAVKMLRSSLGKLDPQQLQELGLDGGQLRERLRQRLEALEIVSADGGGRSVFAEMDLPFADPGLEELCRQKSEAHGWSWKRPSPLHDAELIDRHRRRDRSDVVREREESKRRKQQQRGEKP</sequence>
<dbReference type="PANTHER" id="PTHR34796">
    <property type="entry name" value="EXPRESSED PROTEIN"/>
    <property type="match status" value="1"/>
</dbReference>
<evidence type="ECO:0000313" key="3">
    <source>
        <dbReference type="Proteomes" id="UP000031967"/>
    </source>
</evidence>
<evidence type="ECO:0000313" key="2">
    <source>
        <dbReference type="EMBL" id="KIL39519.1"/>
    </source>
</evidence>
<dbReference type="Proteomes" id="UP000031967">
    <property type="component" value="Unassembled WGS sequence"/>
</dbReference>
<evidence type="ECO:0008006" key="4">
    <source>
        <dbReference type="Google" id="ProtNLM"/>
    </source>
</evidence>
<dbReference type="InterPro" id="IPR005500">
    <property type="entry name" value="DUF309"/>
</dbReference>
<comment type="caution">
    <text evidence="2">The sequence shown here is derived from an EMBL/GenBank/DDBJ whole genome shotgun (WGS) entry which is preliminary data.</text>
</comment>